<keyword evidence="2" id="KW-1185">Reference proteome</keyword>
<dbReference type="RefSeq" id="WP_136005098.1">
    <property type="nucleotide sequence ID" value="NZ_SRYR01000001.1"/>
</dbReference>
<proteinExistence type="predicted"/>
<dbReference type="OrthoDB" id="1909978at2"/>
<accession>A0A4S2DPN3</accession>
<evidence type="ECO:0000313" key="1">
    <source>
        <dbReference type="EMBL" id="TGY44115.1"/>
    </source>
</evidence>
<reference evidence="1 2" key="1">
    <citation type="submission" date="2019-04" db="EMBL/GenBank/DDBJ databases">
        <title>Microbes associate with the intestines of laboratory mice.</title>
        <authorList>
            <person name="Navarre W."/>
            <person name="Wong E."/>
            <person name="Huang K."/>
            <person name="Tropini C."/>
            <person name="Ng K."/>
            <person name="Yu B."/>
        </authorList>
    </citation>
    <scope>NUCLEOTIDE SEQUENCE [LARGE SCALE GENOMIC DNA]</scope>
    <source>
        <strain evidence="1 2">NM50_B9-20</strain>
    </source>
</reference>
<gene>
    <name evidence="1" type="ORF">E5347_04680</name>
</gene>
<evidence type="ECO:0000313" key="2">
    <source>
        <dbReference type="Proteomes" id="UP000306888"/>
    </source>
</evidence>
<dbReference type="Proteomes" id="UP000306888">
    <property type="component" value="Unassembled WGS sequence"/>
</dbReference>
<name>A0A4S2DPN3_9CLOT</name>
<protein>
    <submittedName>
        <fullName evidence="1">Uncharacterized protein</fullName>
    </submittedName>
</protein>
<dbReference type="EMBL" id="SRYR01000001">
    <property type="protein sequence ID" value="TGY44115.1"/>
    <property type="molecule type" value="Genomic_DNA"/>
</dbReference>
<organism evidence="1 2">
    <name type="scientific">Clostridium sartagoforme</name>
    <dbReference type="NCBI Taxonomy" id="84031"/>
    <lineage>
        <taxon>Bacteria</taxon>
        <taxon>Bacillati</taxon>
        <taxon>Bacillota</taxon>
        <taxon>Clostridia</taxon>
        <taxon>Eubacteriales</taxon>
        <taxon>Clostridiaceae</taxon>
        <taxon>Clostridium</taxon>
    </lineage>
</organism>
<comment type="caution">
    <text evidence="1">The sequence shown here is derived from an EMBL/GenBank/DDBJ whole genome shotgun (WGS) entry which is preliminary data.</text>
</comment>
<dbReference type="AlphaFoldDB" id="A0A4S2DPN3"/>
<sequence length="124" mass="14565">MDRKLIEKIIGKKNYVDLNDEIYNLRDITTIMREKIVFKMEFSENFLDDINSKTLKAKSIVDTIIDGLENDKFALGYTNSKIYLLKYIKDIQFNLDGIIKTTKPLIYDDLIIYTNSLIDLILLF</sequence>